<name>A0ACC0SD67_POPTR</name>
<accession>A0ACC0SD67</accession>
<sequence>MKRLPTFNIRCMRLCLWAFPLTPFVGPLAFPCEHLLSVHWPFRVSLRTDYV</sequence>
<reference evidence="1 2" key="1">
    <citation type="journal article" date="2006" name="Science">
        <title>The genome of black cottonwood, Populus trichocarpa (Torr. &amp; Gray).</title>
        <authorList>
            <person name="Tuskan G.A."/>
            <person name="Difazio S."/>
            <person name="Jansson S."/>
            <person name="Bohlmann J."/>
            <person name="Grigoriev I."/>
            <person name="Hellsten U."/>
            <person name="Putnam N."/>
            <person name="Ralph S."/>
            <person name="Rombauts S."/>
            <person name="Salamov A."/>
            <person name="Schein J."/>
            <person name="Sterck L."/>
            <person name="Aerts A."/>
            <person name="Bhalerao R.R."/>
            <person name="Bhalerao R.P."/>
            <person name="Blaudez D."/>
            <person name="Boerjan W."/>
            <person name="Brun A."/>
            <person name="Brunner A."/>
            <person name="Busov V."/>
            <person name="Campbell M."/>
            <person name="Carlson J."/>
            <person name="Chalot M."/>
            <person name="Chapman J."/>
            <person name="Chen G.L."/>
            <person name="Cooper D."/>
            <person name="Coutinho P.M."/>
            <person name="Couturier J."/>
            <person name="Covert S."/>
            <person name="Cronk Q."/>
            <person name="Cunningham R."/>
            <person name="Davis J."/>
            <person name="Degroeve S."/>
            <person name="Dejardin A."/>
            <person name="Depamphilis C."/>
            <person name="Detter J."/>
            <person name="Dirks B."/>
            <person name="Dubchak I."/>
            <person name="Duplessis S."/>
            <person name="Ehlting J."/>
            <person name="Ellis B."/>
            <person name="Gendler K."/>
            <person name="Goodstein D."/>
            <person name="Gribskov M."/>
            <person name="Grimwood J."/>
            <person name="Groover A."/>
            <person name="Gunter L."/>
            <person name="Hamberger B."/>
            <person name="Heinze B."/>
            <person name="Helariutta Y."/>
            <person name="Henrissat B."/>
            <person name="Holligan D."/>
            <person name="Holt R."/>
            <person name="Huang W."/>
            <person name="Islam-Faridi N."/>
            <person name="Jones S."/>
            <person name="Jones-Rhoades M."/>
            <person name="Jorgensen R."/>
            <person name="Joshi C."/>
            <person name="Kangasjarvi J."/>
            <person name="Karlsson J."/>
            <person name="Kelleher C."/>
            <person name="Kirkpatrick R."/>
            <person name="Kirst M."/>
            <person name="Kohler A."/>
            <person name="Kalluri U."/>
            <person name="Larimer F."/>
            <person name="Leebens-Mack J."/>
            <person name="Leple J.C."/>
            <person name="Locascio P."/>
            <person name="Lou Y."/>
            <person name="Lucas S."/>
            <person name="Martin F."/>
            <person name="Montanini B."/>
            <person name="Napoli C."/>
            <person name="Nelson D.R."/>
            <person name="Nelson C."/>
            <person name="Nieminen K."/>
            <person name="Nilsson O."/>
            <person name="Pereda V."/>
            <person name="Peter G."/>
            <person name="Philippe R."/>
            <person name="Pilate G."/>
            <person name="Poliakov A."/>
            <person name="Razumovskaya J."/>
            <person name="Richardson P."/>
            <person name="Rinaldi C."/>
            <person name="Ritland K."/>
            <person name="Rouze P."/>
            <person name="Ryaboy D."/>
            <person name="Schmutz J."/>
            <person name="Schrader J."/>
            <person name="Segerman B."/>
            <person name="Shin H."/>
            <person name="Siddiqui A."/>
            <person name="Sterky F."/>
            <person name="Terry A."/>
            <person name="Tsai C.J."/>
            <person name="Uberbacher E."/>
            <person name="Unneberg P."/>
            <person name="Vahala J."/>
            <person name="Wall K."/>
            <person name="Wessler S."/>
            <person name="Yang G."/>
            <person name="Yin T."/>
            <person name="Douglas C."/>
            <person name="Marra M."/>
            <person name="Sandberg G."/>
            <person name="Van de Peer Y."/>
            <person name="Rokhsar D."/>
        </authorList>
    </citation>
    <scope>NUCLEOTIDE SEQUENCE [LARGE SCALE GENOMIC DNA]</scope>
    <source>
        <strain evidence="2">cv. Nisqually</strain>
    </source>
</reference>
<proteinExistence type="predicted"/>
<dbReference type="EMBL" id="CM009299">
    <property type="protein sequence ID" value="KAI9387155.1"/>
    <property type="molecule type" value="Genomic_DNA"/>
</dbReference>
<dbReference type="Proteomes" id="UP000006729">
    <property type="component" value="Chromosome 10"/>
</dbReference>
<gene>
    <name evidence="1" type="ORF">POPTR_010G128801v4</name>
</gene>
<organism evidence="1 2">
    <name type="scientific">Populus trichocarpa</name>
    <name type="common">Western balsam poplar</name>
    <name type="synonym">Populus balsamifera subsp. trichocarpa</name>
    <dbReference type="NCBI Taxonomy" id="3694"/>
    <lineage>
        <taxon>Eukaryota</taxon>
        <taxon>Viridiplantae</taxon>
        <taxon>Streptophyta</taxon>
        <taxon>Embryophyta</taxon>
        <taxon>Tracheophyta</taxon>
        <taxon>Spermatophyta</taxon>
        <taxon>Magnoliopsida</taxon>
        <taxon>eudicotyledons</taxon>
        <taxon>Gunneridae</taxon>
        <taxon>Pentapetalae</taxon>
        <taxon>rosids</taxon>
        <taxon>fabids</taxon>
        <taxon>Malpighiales</taxon>
        <taxon>Salicaceae</taxon>
        <taxon>Saliceae</taxon>
        <taxon>Populus</taxon>
    </lineage>
</organism>
<evidence type="ECO:0000313" key="1">
    <source>
        <dbReference type="EMBL" id="KAI9387155.1"/>
    </source>
</evidence>
<protein>
    <submittedName>
        <fullName evidence="1">Uncharacterized protein</fullName>
    </submittedName>
</protein>
<evidence type="ECO:0000313" key="2">
    <source>
        <dbReference type="Proteomes" id="UP000006729"/>
    </source>
</evidence>
<keyword evidence="2" id="KW-1185">Reference proteome</keyword>
<comment type="caution">
    <text evidence="1">The sequence shown here is derived from an EMBL/GenBank/DDBJ whole genome shotgun (WGS) entry which is preliminary data.</text>
</comment>